<evidence type="ECO:0000313" key="1">
    <source>
        <dbReference type="EMBL" id="MQT15678.1"/>
    </source>
</evidence>
<dbReference type="EMBL" id="WIOL01000001">
    <property type="protein sequence ID" value="MQT15678.1"/>
    <property type="molecule type" value="Genomic_DNA"/>
</dbReference>
<proteinExistence type="predicted"/>
<keyword evidence="2" id="KW-1185">Reference proteome</keyword>
<comment type="caution">
    <text evidence="1">The sequence shown here is derived from an EMBL/GenBank/DDBJ whole genome shotgun (WGS) entry which is preliminary data.</text>
</comment>
<reference evidence="1 2" key="1">
    <citation type="submission" date="2019-09" db="EMBL/GenBank/DDBJ databases">
        <title>Polymorphobacter sp. isolated from a lake in China.</title>
        <authorList>
            <person name="Liu Z."/>
        </authorList>
    </citation>
    <scope>NUCLEOTIDE SEQUENCE [LARGE SCALE GENOMIC DNA]</scope>
    <source>
        <strain evidence="1 2">D40P</strain>
    </source>
</reference>
<dbReference type="Pfam" id="PF23148">
    <property type="entry name" value="Gp77"/>
    <property type="match status" value="1"/>
</dbReference>
<accession>A0A7C9GSD1</accession>
<dbReference type="AlphaFoldDB" id="A0A7C9GSD1"/>
<gene>
    <name evidence="1" type="ORF">F3168_00160</name>
</gene>
<evidence type="ECO:0000313" key="2">
    <source>
        <dbReference type="Proteomes" id="UP000481327"/>
    </source>
</evidence>
<dbReference type="InterPro" id="IPR056928">
    <property type="entry name" value="Gp77-like"/>
</dbReference>
<protein>
    <submittedName>
        <fullName evidence="1">Uncharacterized protein</fullName>
    </submittedName>
</protein>
<organism evidence="1 2">
    <name type="scientific">Sandarakinorhabdus fusca</name>
    <dbReference type="NCBI Taxonomy" id="1439888"/>
    <lineage>
        <taxon>Bacteria</taxon>
        <taxon>Pseudomonadati</taxon>
        <taxon>Pseudomonadota</taxon>
        <taxon>Alphaproteobacteria</taxon>
        <taxon>Sphingomonadales</taxon>
        <taxon>Sphingosinicellaceae</taxon>
        <taxon>Sandarakinorhabdus</taxon>
    </lineage>
</organism>
<sequence>MAIFLKDPAAAIDYVVDWQADYLAGQTITASRWTVDPDAAGGLAVAVATHDGGRSTATLTGGTPGRLYRLTNQVDFSDGRRDSRTLDVRVEDR</sequence>
<dbReference type="RefSeq" id="WP_152576158.1">
    <property type="nucleotide sequence ID" value="NZ_JAATJI010000001.1"/>
</dbReference>
<name>A0A7C9GSD1_9SPHN</name>
<dbReference type="Proteomes" id="UP000481327">
    <property type="component" value="Unassembled WGS sequence"/>
</dbReference>